<sequence>MAQCLNSCPQCLQPGSMQAPRRRHLPHFSETKILHFQSSPNSTAPSAPSSDLPKNIFELLLCSFVHHHHYHHHHIHAWLSQHCHHRHHSLHSHLQFWLHHLYHCKLRFWVSFLHLRHLHSWLCHHLQHCHFLLLISHLSLHSKPMFMIQRVSRMNCFLFLMQVSKTRVFRWAPSIAPEPQQGLKWRSPRFLQRVLAPLSRALLRVPVVPLQIFRALPRVPASLSRAMSWVPPLFARAPSWVQVSRAPSRIQVFRAPSLVPAC</sequence>
<evidence type="ECO:0000313" key="1">
    <source>
        <dbReference type="EMBL" id="MED6280446.1"/>
    </source>
</evidence>
<name>A0ABU7DZJ4_9TELE</name>
<organism evidence="1 2">
    <name type="scientific">Characodon lateralis</name>
    <dbReference type="NCBI Taxonomy" id="208331"/>
    <lineage>
        <taxon>Eukaryota</taxon>
        <taxon>Metazoa</taxon>
        <taxon>Chordata</taxon>
        <taxon>Craniata</taxon>
        <taxon>Vertebrata</taxon>
        <taxon>Euteleostomi</taxon>
        <taxon>Actinopterygii</taxon>
        <taxon>Neopterygii</taxon>
        <taxon>Teleostei</taxon>
        <taxon>Neoteleostei</taxon>
        <taxon>Acanthomorphata</taxon>
        <taxon>Ovalentaria</taxon>
        <taxon>Atherinomorphae</taxon>
        <taxon>Cyprinodontiformes</taxon>
        <taxon>Goodeidae</taxon>
        <taxon>Characodon</taxon>
    </lineage>
</organism>
<dbReference type="Proteomes" id="UP001352852">
    <property type="component" value="Unassembled WGS sequence"/>
</dbReference>
<evidence type="ECO:0000313" key="2">
    <source>
        <dbReference type="Proteomes" id="UP001352852"/>
    </source>
</evidence>
<keyword evidence="2" id="KW-1185">Reference proteome</keyword>
<dbReference type="EMBL" id="JAHUTJ010041714">
    <property type="protein sequence ID" value="MED6280446.1"/>
    <property type="molecule type" value="Genomic_DNA"/>
</dbReference>
<protein>
    <submittedName>
        <fullName evidence="1">Uncharacterized protein</fullName>
    </submittedName>
</protein>
<proteinExistence type="predicted"/>
<accession>A0ABU7DZJ4</accession>
<comment type="caution">
    <text evidence="1">The sequence shown here is derived from an EMBL/GenBank/DDBJ whole genome shotgun (WGS) entry which is preliminary data.</text>
</comment>
<reference evidence="1 2" key="1">
    <citation type="submission" date="2021-06" db="EMBL/GenBank/DDBJ databases">
        <authorList>
            <person name="Palmer J.M."/>
        </authorList>
    </citation>
    <scope>NUCLEOTIDE SEQUENCE [LARGE SCALE GENOMIC DNA]</scope>
    <source>
        <strain evidence="1 2">CL_MEX2019</strain>
        <tissue evidence="1">Muscle</tissue>
    </source>
</reference>
<gene>
    <name evidence="1" type="ORF">CHARACLAT_011099</name>
</gene>